<evidence type="ECO:0000313" key="4">
    <source>
        <dbReference type="Proteomes" id="UP000753908"/>
    </source>
</evidence>
<accession>A0A951U8P7</accession>
<evidence type="ECO:0000256" key="1">
    <source>
        <dbReference type="SAM" id="Phobius"/>
    </source>
</evidence>
<feature type="signal peptide" evidence="2">
    <location>
        <begin position="1"/>
        <end position="25"/>
    </location>
</feature>
<name>A0A951U8P7_9CYAN</name>
<keyword evidence="1" id="KW-0812">Transmembrane</keyword>
<reference evidence="3" key="1">
    <citation type="submission" date="2021-05" db="EMBL/GenBank/DDBJ databases">
        <authorList>
            <person name="Pietrasiak N."/>
            <person name="Ward R."/>
            <person name="Stajich J.E."/>
            <person name="Kurbessoian T."/>
        </authorList>
    </citation>
    <scope>NUCLEOTIDE SEQUENCE</scope>
    <source>
        <strain evidence="3">CPER-KK1</strain>
    </source>
</reference>
<reference evidence="3" key="2">
    <citation type="journal article" date="2022" name="Microbiol. Resour. Announc.">
        <title>Metagenome Sequencing to Explore Phylogenomics of Terrestrial Cyanobacteria.</title>
        <authorList>
            <person name="Ward R.D."/>
            <person name="Stajich J.E."/>
            <person name="Johansen J.R."/>
            <person name="Huntemann M."/>
            <person name="Clum A."/>
            <person name="Foster B."/>
            <person name="Foster B."/>
            <person name="Roux S."/>
            <person name="Palaniappan K."/>
            <person name="Varghese N."/>
            <person name="Mukherjee S."/>
            <person name="Reddy T.B.K."/>
            <person name="Daum C."/>
            <person name="Copeland A."/>
            <person name="Chen I.A."/>
            <person name="Ivanova N.N."/>
            <person name="Kyrpides N.C."/>
            <person name="Shapiro N."/>
            <person name="Eloe-Fadrosh E.A."/>
            <person name="Pietrasiak N."/>
        </authorList>
    </citation>
    <scope>NUCLEOTIDE SEQUENCE</scope>
    <source>
        <strain evidence="3">CPER-KK1</strain>
    </source>
</reference>
<proteinExistence type="predicted"/>
<dbReference type="Proteomes" id="UP000753908">
    <property type="component" value="Unassembled WGS sequence"/>
</dbReference>
<keyword evidence="2" id="KW-0732">Signal</keyword>
<feature type="transmembrane region" description="Helical" evidence="1">
    <location>
        <begin position="63"/>
        <end position="83"/>
    </location>
</feature>
<dbReference type="PROSITE" id="PS51257">
    <property type="entry name" value="PROKAR_LIPOPROTEIN"/>
    <property type="match status" value="1"/>
</dbReference>
<comment type="caution">
    <text evidence="3">The sequence shown here is derived from an EMBL/GenBank/DDBJ whole genome shotgun (WGS) entry which is preliminary data.</text>
</comment>
<keyword evidence="1" id="KW-1133">Transmembrane helix</keyword>
<feature type="chain" id="PRO_5037176626" evidence="2">
    <location>
        <begin position="26"/>
        <end position="141"/>
    </location>
</feature>
<sequence>MKKSFAIAAILSTACLFASVNPASAGPCLFGKDKGITPRNEDSLTSPATQLDTNQVNASDNNLGILGIGMAAVAGLFGAGIVYKVRRAGQEADTALAEIPQEEFLNAISFPISVPSDALIASISEQDTVDSTAEKDLTLVG</sequence>
<protein>
    <submittedName>
        <fullName evidence="3">Uncharacterized protein</fullName>
    </submittedName>
</protein>
<evidence type="ECO:0000256" key="2">
    <source>
        <dbReference type="SAM" id="SignalP"/>
    </source>
</evidence>
<evidence type="ECO:0000313" key="3">
    <source>
        <dbReference type="EMBL" id="MBW4544005.1"/>
    </source>
</evidence>
<dbReference type="AlphaFoldDB" id="A0A951U8P7"/>
<dbReference type="EMBL" id="JAHHIF010000006">
    <property type="protein sequence ID" value="MBW4544005.1"/>
    <property type="molecule type" value="Genomic_DNA"/>
</dbReference>
<keyword evidence="1" id="KW-0472">Membrane</keyword>
<gene>
    <name evidence="3" type="ORF">KME25_06125</name>
</gene>
<organism evidence="3 4">
    <name type="scientific">Symplocastrum torsivum CPER-KK1</name>
    <dbReference type="NCBI Taxonomy" id="450513"/>
    <lineage>
        <taxon>Bacteria</taxon>
        <taxon>Bacillati</taxon>
        <taxon>Cyanobacteriota</taxon>
        <taxon>Cyanophyceae</taxon>
        <taxon>Oscillatoriophycideae</taxon>
        <taxon>Oscillatoriales</taxon>
        <taxon>Microcoleaceae</taxon>
        <taxon>Symplocastrum</taxon>
    </lineage>
</organism>